<comment type="caution">
    <text evidence="2">The sequence shown here is derived from an EMBL/GenBank/DDBJ whole genome shotgun (WGS) entry which is preliminary data.</text>
</comment>
<feature type="compositionally biased region" description="Basic and acidic residues" evidence="1">
    <location>
        <begin position="103"/>
        <end position="114"/>
    </location>
</feature>
<accession>A0AAV7SXS6</accession>
<feature type="compositionally biased region" description="Polar residues" evidence="1">
    <location>
        <begin position="52"/>
        <end position="64"/>
    </location>
</feature>
<feature type="compositionally biased region" description="Polar residues" evidence="1">
    <location>
        <begin position="73"/>
        <end position="87"/>
    </location>
</feature>
<organism evidence="2 3">
    <name type="scientific">Pleurodeles waltl</name>
    <name type="common">Iberian ribbed newt</name>
    <dbReference type="NCBI Taxonomy" id="8319"/>
    <lineage>
        <taxon>Eukaryota</taxon>
        <taxon>Metazoa</taxon>
        <taxon>Chordata</taxon>
        <taxon>Craniata</taxon>
        <taxon>Vertebrata</taxon>
        <taxon>Euteleostomi</taxon>
        <taxon>Amphibia</taxon>
        <taxon>Batrachia</taxon>
        <taxon>Caudata</taxon>
        <taxon>Salamandroidea</taxon>
        <taxon>Salamandridae</taxon>
        <taxon>Pleurodelinae</taxon>
        <taxon>Pleurodeles</taxon>
    </lineage>
</organism>
<gene>
    <name evidence="2" type="ORF">NDU88_000918</name>
</gene>
<proteinExistence type="predicted"/>
<evidence type="ECO:0000313" key="3">
    <source>
        <dbReference type="Proteomes" id="UP001066276"/>
    </source>
</evidence>
<reference evidence="2" key="1">
    <citation type="journal article" date="2022" name="bioRxiv">
        <title>Sequencing and chromosome-scale assembly of the giantPleurodeles waltlgenome.</title>
        <authorList>
            <person name="Brown T."/>
            <person name="Elewa A."/>
            <person name="Iarovenko S."/>
            <person name="Subramanian E."/>
            <person name="Araus A.J."/>
            <person name="Petzold A."/>
            <person name="Susuki M."/>
            <person name="Suzuki K.-i.T."/>
            <person name="Hayashi T."/>
            <person name="Toyoda A."/>
            <person name="Oliveira C."/>
            <person name="Osipova E."/>
            <person name="Leigh N.D."/>
            <person name="Simon A."/>
            <person name="Yun M.H."/>
        </authorList>
    </citation>
    <scope>NUCLEOTIDE SEQUENCE</scope>
    <source>
        <strain evidence="2">20211129_DDA</strain>
        <tissue evidence="2">Liver</tissue>
    </source>
</reference>
<feature type="region of interest" description="Disordered" evidence="1">
    <location>
        <begin position="19"/>
        <end position="114"/>
    </location>
</feature>
<protein>
    <submittedName>
        <fullName evidence="2">Uncharacterized protein</fullName>
    </submittedName>
</protein>
<feature type="compositionally biased region" description="Basic and acidic residues" evidence="1">
    <location>
        <begin position="36"/>
        <end position="51"/>
    </location>
</feature>
<keyword evidence="3" id="KW-1185">Reference proteome</keyword>
<sequence>MNDDTRNNRCLQGVVGVPIQHANDAQAGRSHAIPTQEERRTEKKDKGDNVRNGDTTSVMNTFSRRNCKLNQPRRVSNHTSAPSQTPYPISPTGRGDTQVEQMRLLDRGIREKVP</sequence>
<evidence type="ECO:0000313" key="2">
    <source>
        <dbReference type="EMBL" id="KAJ1169009.1"/>
    </source>
</evidence>
<name>A0AAV7SXS6_PLEWA</name>
<dbReference type="Proteomes" id="UP001066276">
    <property type="component" value="Chromosome 4_1"/>
</dbReference>
<dbReference type="AlphaFoldDB" id="A0AAV7SXS6"/>
<dbReference type="EMBL" id="JANPWB010000007">
    <property type="protein sequence ID" value="KAJ1169009.1"/>
    <property type="molecule type" value="Genomic_DNA"/>
</dbReference>
<evidence type="ECO:0000256" key="1">
    <source>
        <dbReference type="SAM" id="MobiDB-lite"/>
    </source>
</evidence>